<name>A0A520MZI5_9GAMM</name>
<dbReference type="EMBL" id="SHBE01000003">
    <property type="protein sequence ID" value="RZO26609.1"/>
    <property type="molecule type" value="Genomic_DNA"/>
</dbReference>
<dbReference type="InterPro" id="IPR036291">
    <property type="entry name" value="NAD(P)-bd_dom_sf"/>
</dbReference>
<keyword evidence="2" id="KW-0028">Amino-acid biosynthesis</keyword>
<evidence type="ECO:0000256" key="3">
    <source>
        <dbReference type="ARBA" id="ARBA00023002"/>
    </source>
</evidence>
<accession>A0A520MZI5</accession>
<dbReference type="InterPro" id="IPR006140">
    <property type="entry name" value="D-isomer_DH_NAD-bd"/>
</dbReference>
<dbReference type="InterPro" id="IPR006139">
    <property type="entry name" value="D-isomer_2_OHA_DH_cat_dom"/>
</dbReference>
<dbReference type="CDD" id="cd12172">
    <property type="entry name" value="PGDH_like_2"/>
    <property type="match status" value="1"/>
</dbReference>
<evidence type="ECO:0000259" key="7">
    <source>
        <dbReference type="Pfam" id="PF02826"/>
    </source>
</evidence>
<sequence>MKSKILISTSSFGELDPSLLSNLIETYSCVFNTHGRRLKTEELLELVADINGIIAGTEIYSREILSKARNLKVISRVGIGTDNIDLDFCREQGINVATTKTDLSFSVAELVISLFFSFFRNIPAHQMEMKNNNWQREMGETISGKTLGIIGLGSIGKKLVELTIGLNLNIVAYDPCEDKEFSSKYSVKYCDINELLKCSDIVTIHAPSAEDNQPIISEEQFKIMKPNALLINTSRGKNINEEFLFEALKNKTIAGACIDVFNDEPYKGNLASLDNVILTPHIGGYTSDVRRDLESEAVENLRKFL</sequence>
<comment type="caution">
    <text evidence="8">The sequence shown here is derived from an EMBL/GenBank/DDBJ whole genome shotgun (WGS) entry which is preliminary data.</text>
</comment>
<evidence type="ECO:0008006" key="10">
    <source>
        <dbReference type="Google" id="ProtNLM"/>
    </source>
</evidence>
<evidence type="ECO:0000259" key="6">
    <source>
        <dbReference type="Pfam" id="PF00389"/>
    </source>
</evidence>
<organism evidence="8 9">
    <name type="scientific">SAR86 cluster bacterium</name>
    <dbReference type="NCBI Taxonomy" id="2030880"/>
    <lineage>
        <taxon>Bacteria</taxon>
        <taxon>Pseudomonadati</taxon>
        <taxon>Pseudomonadota</taxon>
        <taxon>Gammaproteobacteria</taxon>
        <taxon>SAR86 cluster</taxon>
    </lineage>
</organism>
<dbReference type="InterPro" id="IPR029753">
    <property type="entry name" value="D-isomer_DH_CS"/>
</dbReference>
<dbReference type="Pfam" id="PF02826">
    <property type="entry name" value="2-Hacid_dh_C"/>
    <property type="match status" value="1"/>
</dbReference>
<dbReference type="InterPro" id="IPR050857">
    <property type="entry name" value="D-2-hydroxyacid_DH"/>
</dbReference>
<dbReference type="SUPFAM" id="SSF52283">
    <property type="entry name" value="Formate/glycerate dehydrogenase catalytic domain-like"/>
    <property type="match status" value="1"/>
</dbReference>
<evidence type="ECO:0000256" key="1">
    <source>
        <dbReference type="ARBA" id="ARBA00005854"/>
    </source>
</evidence>
<feature type="domain" description="D-isomer specific 2-hydroxyacid dehydrogenase catalytic" evidence="6">
    <location>
        <begin position="30"/>
        <end position="305"/>
    </location>
</feature>
<dbReference type="GO" id="GO:0051287">
    <property type="term" value="F:NAD binding"/>
    <property type="evidence" value="ECO:0007669"/>
    <property type="project" value="InterPro"/>
</dbReference>
<keyword evidence="3 5" id="KW-0560">Oxidoreductase</keyword>
<gene>
    <name evidence="8" type="ORF">EVA92_02370</name>
</gene>
<dbReference type="PANTHER" id="PTHR42789">
    <property type="entry name" value="D-ISOMER SPECIFIC 2-HYDROXYACID DEHYDROGENASE FAMILY PROTEIN (AFU_ORTHOLOGUE AFUA_6G10090)"/>
    <property type="match status" value="1"/>
</dbReference>
<evidence type="ECO:0000256" key="5">
    <source>
        <dbReference type="RuleBase" id="RU003719"/>
    </source>
</evidence>
<proteinExistence type="inferred from homology"/>
<dbReference type="PANTHER" id="PTHR42789:SF1">
    <property type="entry name" value="D-ISOMER SPECIFIC 2-HYDROXYACID DEHYDROGENASE FAMILY PROTEIN (AFU_ORTHOLOGUE AFUA_6G10090)"/>
    <property type="match status" value="1"/>
</dbReference>
<dbReference type="GO" id="GO:0047545">
    <property type="term" value="F:(S)-2-hydroxyglutarate dehydrogenase activity"/>
    <property type="evidence" value="ECO:0007669"/>
    <property type="project" value="UniProtKB-ARBA"/>
</dbReference>
<dbReference type="Gene3D" id="3.40.50.720">
    <property type="entry name" value="NAD(P)-binding Rossmann-like Domain"/>
    <property type="match status" value="2"/>
</dbReference>
<keyword evidence="4" id="KW-0520">NAD</keyword>
<dbReference type="Pfam" id="PF00389">
    <property type="entry name" value="2-Hacid_dh"/>
    <property type="match status" value="1"/>
</dbReference>
<dbReference type="GO" id="GO:0004617">
    <property type="term" value="F:phosphoglycerate dehydrogenase activity"/>
    <property type="evidence" value="ECO:0007669"/>
    <property type="project" value="UniProtKB-ARBA"/>
</dbReference>
<evidence type="ECO:0000256" key="4">
    <source>
        <dbReference type="ARBA" id="ARBA00023027"/>
    </source>
</evidence>
<dbReference type="PROSITE" id="PS00670">
    <property type="entry name" value="D_2_HYDROXYACID_DH_2"/>
    <property type="match status" value="1"/>
</dbReference>
<dbReference type="Proteomes" id="UP000315825">
    <property type="component" value="Unassembled WGS sequence"/>
</dbReference>
<evidence type="ECO:0000313" key="8">
    <source>
        <dbReference type="EMBL" id="RZO26609.1"/>
    </source>
</evidence>
<dbReference type="SUPFAM" id="SSF51735">
    <property type="entry name" value="NAD(P)-binding Rossmann-fold domains"/>
    <property type="match status" value="1"/>
</dbReference>
<dbReference type="GO" id="GO:0006564">
    <property type="term" value="P:L-serine biosynthetic process"/>
    <property type="evidence" value="ECO:0007669"/>
    <property type="project" value="UniProtKB-ARBA"/>
</dbReference>
<dbReference type="PROSITE" id="PS00065">
    <property type="entry name" value="D_2_HYDROXYACID_DH_1"/>
    <property type="match status" value="1"/>
</dbReference>
<dbReference type="FunFam" id="3.40.50.720:FF:000041">
    <property type="entry name" value="D-3-phosphoglycerate dehydrogenase"/>
    <property type="match status" value="1"/>
</dbReference>
<reference evidence="8 9" key="1">
    <citation type="submission" date="2019-02" db="EMBL/GenBank/DDBJ databases">
        <title>Prokaryotic population dynamics and viral predation in marine succession experiment using metagenomics: the confinement effect.</title>
        <authorList>
            <person name="Haro-Moreno J.M."/>
            <person name="Rodriguez-Valera F."/>
            <person name="Lopez-Perez M."/>
        </authorList>
    </citation>
    <scope>NUCLEOTIDE SEQUENCE [LARGE SCALE GENOMIC DNA]</scope>
    <source>
        <strain evidence="8">MED-G159</strain>
    </source>
</reference>
<protein>
    <recommendedName>
        <fullName evidence="10">Hydroxyacid dehydrogenase</fullName>
    </recommendedName>
</protein>
<dbReference type="InterPro" id="IPR029752">
    <property type="entry name" value="D-isomer_DH_CS1"/>
</dbReference>
<evidence type="ECO:0000313" key="9">
    <source>
        <dbReference type="Proteomes" id="UP000315825"/>
    </source>
</evidence>
<comment type="similarity">
    <text evidence="1 5">Belongs to the D-isomer specific 2-hydroxyacid dehydrogenase family.</text>
</comment>
<feature type="domain" description="D-isomer specific 2-hydroxyacid dehydrogenase NAD-binding" evidence="7">
    <location>
        <begin position="113"/>
        <end position="283"/>
    </location>
</feature>
<dbReference type="AlphaFoldDB" id="A0A520MZI5"/>
<evidence type="ECO:0000256" key="2">
    <source>
        <dbReference type="ARBA" id="ARBA00022605"/>
    </source>
</evidence>